<evidence type="ECO:0000313" key="5">
    <source>
        <dbReference type="Proteomes" id="UP001597178"/>
    </source>
</evidence>
<dbReference type="Proteomes" id="UP001597178">
    <property type="component" value="Unassembled WGS sequence"/>
</dbReference>
<name>A0ABW3ZU55_9BACI</name>
<dbReference type="PIRSF" id="PIRSF029755">
    <property type="entry name" value="UCP029755"/>
    <property type="match status" value="1"/>
</dbReference>
<comment type="caution">
    <text evidence="4">The sequence shown here is derived from an EMBL/GenBank/DDBJ whole genome shotgun (WGS) entry which is preliminary data.</text>
</comment>
<dbReference type="PANTHER" id="PTHR32022:SF10">
    <property type="entry name" value="D-GLUTAMATE CYCLASE, MITOCHONDRIAL"/>
    <property type="match status" value="1"/>
</dbReference>
<dbReference type="HAMAP" id="MF_01830">
    <property type="entry name" value="Hydro_lyase"/>
    <property type="match status" value="1"/>
</dbReference>
<protein>
    <recommendedName>
        <fullName evidence="3">Putative hydro-lyase ACFQ4A_09475</fullName>
        <ecNumber evidence="3">4.2.1.-</ecNumber>
    </recommendedName>
</protein>
<dbReference type="PANTHER" id="PTHR32022">
    <property type="entry name" value="D-GLUTAMATE CYCLASE, MITOCHONDRIAL"/>
    <property type="match status" value="1"/>
</dbReference>
<accession>A0ABW3ZU55</accession>
<evidence type="ECO:0000256" key="2">
    <source>
        <dbReference type="ARBA" id="ARBA00023239"/>
    </source>
</evidence>
<dbReference type="NCBIfam" id="NF003969">
    <property type="entry name" value="PRK05463.1"/>
    <property type="match status" value="1"/>
</dbReference>
<dbReference type="EMBL" id="JBHTNH010000020">
    <property type="protein sequence ID" value="MFD1361882.1"/>
    <property type="molecule type" value="Genomic_DNA"/>
</dbReference>
<evidence type="ECO:0000256" key="1">
    <source>
        <dbReference type="ARBA" id="ARBA00007896"/>
    </source>
</evidence>
<keyword evidence="2 3" id="KW-0456">Lyase</keyword>
<dbReference type="SUPFAM" id="SSF160920">
    <property type="entry name" value="PSTPO5379-like"/>
    <property type="match status" value="1"/>
</dbReference>
<keyword evidence="5" id="KW-1185">Reference proteome</keyword>
<proteinExistence type="inferred from homology"/>
<dbReference type="Gene3D" id="3.30.2040.10">
    <property type="entry name" value="PSTPO5379-like domain"/>
    <property type="match status" value="1"/>
</dbReference>
<dbReference type="Pfam" id="PF07286">
    <property type="entry name" value="D-Glu_cyclase"/>
    <property type="match status" value="1"/>
</dbReference>
<dbReference type="EC" id="4.2.1.-" evidence="3"/>
<dbReference type="InterPro" id="IPR009906">
    <property type="entry name" value="D-Glu_cyclase"/>
</dbReference>
<dbReference type="InterPro" id="IPR038021">
    <property type="entry name" value="Putative_hydro-lyase"/>
</dbReference>
<evidence type="ECO:0000256" key="3">
    <source>
        <dbReference type="HAMAP-Rule" id="MF_01830"/>
    </source>
</evidence>
<gene>
    <name evidence="4" type="ORF">ACFQ4A_09475</name>
</gene>
<comment type="similarity">
    <text evidence="1 3">Belongs to the D-glutamate cyclase family.</text>
</comment>
<dbReference type="Gene3D" id="3.40.1640.10">
    <property type="entry name" value="PSTPO5379-like"/>
    <property type="match status" value="1"/>
</dbReference>
<dbReference type="InterPro" id="IPR016938">
    <property type="entry name" value="UPF0317"/>
</dbReference>
<evidence type="ECO:0000313" key="4">
    <source>
        <dbReference type="EMBL" id="MFD1361882.1"/>
    </source>
</evidence>
<reference evidence="5" key="1">
    <citation type="journal article" date="2019" name="Int. J. Syst. Evol. Microbiol.">
        <title>The Global Catalogue of Microorganisms (GCM) 10K type strain sequencing project: providing services to taxonomists for standard genome sequencing and annotation.</title>
        <authorList>
            <consortium name="The Broad Institute Genomics Platform"/>
            <consortium name="The Broad Institute Genome Sequencing Center for Infectious Disease"/>
            <person name="Wu L."/>
            <person name="Ma J."/>
        </authorList>
    </citation>
    <scope>NUCLEOTIDE SEQUENCE [LARGE SCALE GENOMIC DNA]</scope>
    <source>
        <strain evidence="5">CCUG 54822</strain>
    </source>
</reference>
<sequence>MVEDADKIRQSIRRGEWTKPTTGIDSGNTQANLVILPKTYAYDFLLFCMRNPKSCPLLEVTDKGVPVPVKTAPDADLRTDVPKYRIYKNGEIADDVTDIASYWSDDFVSFIIGCSFTFEKPLLDNGIPVRHIDEGRNVSMYRTNIACEPAGELSGPMVVSMRPMKPEDAIRAVQITSRFPSVHGAPVHIGDPDAIGITDLSKPDFGDDVTIYDGEIPVFWACGVTPQSVVMNRNIDMMITHAPGHMLITDLQEEAHAVL</sequence>
<dbReference type="RefSeq" id="WP_382399879.1">
    <property type="nucleotide sequence ID" value="NZ_JBHTNH010000020.1"/>
</dbReference>
<organism evidence="4 5">
    <name type="scientific">Lentibacillus salinarum</name>
    <dbReference type="NCBI Taxonomy" id="446820"/>
    <lineage>
        <taxon>Bacteria</taxon>
        <taxon>Bacillati</taxon>
        <taxon>Bacillota</taxon>
        <taxon>Bacilli</taxon>
        <taxon>Bacillales</taxon>
        <taxon>Bacillaceae</taxon>
        <taxon>Lentibacillus</taxon>
    </lineage>
</organism>